<comment type="caution">
    <text evidence="2">The sequence shown here is derived from an EMBL/GenBank/DDBJ whole genome shotgun (WGS) entry which is preliminary data.</text>
</comment>
<evidence type="ECO:0000313" key="3">
    <source>
        <dbReference type="Proteomes" id="UP001371456"/>
    </source>
</evidence>
<dbReference type="AlphaFoldDB" id="A0AAN8T3G4"/>
<organism evidence="2 3">
    <name type="scientific">Solanum bulbocastanum</name>
    <name type="common">Wild potato</name>
    <dbReference type="NCBI Taxonomy" id="147425"/>
    <lineage>
        <taxon>Eukaryota</taxon>
        <taxon>Viridiplantae</taxon>
        <taxon>Streptophyta</taxon>
        <taxon>Embryophyta</taxon>
        <taxon>Tracheophyta</taxon>
        <taxon>Spermatophyta</taxon>
        <taxon>Magnoliopsida</taxon>
        <taxon>eudicotyledons</taxon>
        <taxon>Gunneridae</taxon>
        <taxon>Pentapetalae</taxon>
        <taxon>asterids</taxon>
        <taxon>lamiids</taxon>
        <taxon>Solanales</taxon>
        <taxon>Solanaceae</taxon>
        <taxon>Solanoideae</taxon>
        <taxon>Solaneae</taxon>
        <taxon>Solanum</taxon>
    </lineage>
</organism>
<keyword evidence="3" id="KW-1185">Reference proteome</keyword>
<proteinExistence type="predicted"/>
<evidence type="ECO:0000256" key="1">
    <source>
        <dbReference type="SAM" id="Phobius"/>
    </source>
</evidence>
<name>A0AAN8T3G4_SOLBU</name>
<dbReference type="EMBL" id="JBANQN010000010">
    <property type="protein sequence ID" value="KAK6777811.1"/>
    <property type="molecule type" value="Genomic_DNA"/>
</dbReference>
<keyword evidence="1" id="KW-0812">Transmembrane</keyword>
<sequence length="81" mass="8983">MALKYLPSFLLLNSTQTFIPILGSFILSSMLLPFVPSLGAFNFDVVVYLQERTGLFCYWHDPGTGGSCGNTIWLLLGLAYM</sequence>
<protein>
    <submittedName>
        <fullName evidence="2">Uncharacterized protein</fullName>
    </submittedName>
</protein>
<keyword evidence="1" id="KW-1133">Transmembrane helix</keyword>
<feature type="transmembrane region" description="Helical" evidence="1">
    <location>
        <begin position="20"/>
        <end position="43"/>
    </location>
</feature>
<keyword evidence="1" id="KW-0472">Membrane</keyword>
<accession>A0AAN8T3G4</accession>
<dbReference type="Proteomes" id="UP001371456">
    <property type="component" value="Unassembled WGS sequence"/>
</dbReference>
<evidence type="ECO:0000313" key="2">
    <source>
        <dbReference type="EMBL" id="KAK6777811.1"/>
    </source>
</evidence>
<gene>
    <name evidence="2" type="ORF">RDI58_024529</name>
</gene>
<reference evidence="2 3" key="1">
    <citation type="submission" date="2024-02" db="EMBL/GenBank/DDBJ databases">
        <title>de novo genome assembly of Solanum bulbocastanum strain 11H21.</title>
        <authorList>
            <person name="Hosaka A.J."/>
        </authorList>
    </citation>
    <scope>NUCLEOTIDE SEQUENCE [LARGE SCALE GENOMIC DNA]</scope>
    <source>
        <tissue evidence="2">Young leaves</tissue>
    </source>
</reference>